<dbReference type="SUPFAM" id="SSF69754">
    <property type="entry name" value="Ribosome binding protein Y (YfiA homologue)"/>
    <property type="match status" value="1"/>
</dbReference>
<dbReference type="InterPro" id="IPR003489">
    <property type="entry name" value="RHF/RaiA"/>
</dbReference>
<gene>
    <name evidence="1" type="primary">raiA</name>
    <name evidence="1" type="ORF">COT80_01135</name>
</gene>
<dbReference type="Pfam" id="PF02482">
    <property type="entry name" value="Ribosomal_S30AE"/>
    <property type="match status" value="1"/>
</dbReference>
<name>A0A2H0W476_9BACT</name>
<protein>
    <submittedName>
        <fullName evidence="1">Ribosomal subunit interface protein</fullName>
    </submittedName>
</protein>
<accession>A0A2H0W476</accession>
<dbReference type="Gene3D" id="3.30.160.100">
    <property type="entry name" value="Ribosome hibernation promotion factor-like"/>
    <property type="match status" value="1"/>
</dbReference>
<dbReference type="AlphaFoldDB" id="A0A2H0W476"/>
<sequence>MQINIKATNAKLTPESHEIINDKISSLSKYFENIISADVEIGLSSMHHNKGNIYKTIVNLSVPKTILRASAETDDIIKSMNQVNEKLKILLKKYKETHK</sequence>
<evidence type="ECO:0000313" key="2">
    <source>
        <dbReference type="Proteomes" id="UP000229056"/>
    </source>
</evidence>
<dbReference type="InterPro" id="IPR036567">
    <property type="entry name" value="RHF-like"/>
</dbReference>
<evidence type="ECO:0000313" key="1">
    <source>
        <dbReference type="EMBL" id="PIS06158.1"/>
    </source>
</evidence>
<proteinExistence type="predicted"/>
<dbReference type="Proteomes" id="UP000229056">
    <property type="component" value="Unassembled WGS sequence"/>
</dbReference>
<dbReference type="NCBIfam" id="TIGR00741">
    <property type="entry name" value="yfiA"/>
    <property type="match status" value="1"/>
</dbReference>
<comment type="caution">
    <text evidence="1">The sequence shown here is derived from an EMBL/GenBank/DDBJ whole genome shotgun (WGS) entry which is preliminary data.</text>
</comment>
<organism evidence="1 2">
    <name type="scientific">Candidatus Buchananbacteria bacterium CG10_big_fil_rev_8_21_14_0_10_33_19</name>
    <dbReference type="NCBI Taxonomy" id="1974525"/>
    <lineage>
        <taxon>Bacteria</taxon>
        <taxon>Candidatus Buchananiibacteriota</taxon>
    </lineage>
</organism>
<dbReference type="EMBL" id="PEZY01000005">
    <property type="protein sequence ID" value="PIS06158.1"/>
    <property type="molecule type" value="Genomic_DNA"/>
</dbReference>
<reference evidence="2" key="1">
    <citation type="submission" date="2017-09" db="EMBL/GenBank/DDBJ databases">
        <title>Depth-based differentiation of microbial function through sediment-hosted aquifers and enrichment of novel symbionts in the deep terrestrial subsurface.</title>
        <authorList>
            <person name="Probst A.J."/>
            <person name="Ladd B."/>
            <person name="Jarett J.K."/>
            <person name="Geller-Mcgrath D.E."/>
            <person name="Sieber C.M.K."/>
            <person name="Emerson J.B."/>
            <person name="Anantharaman K."/>
            <person name="Thomas B.C."/>
            <person name="Malmstrom R."/>
            <person name="Stieglmeier M."/>
            <person name="Klingl A."/>
            <person name="Woyke T."/>
            <person name="Ryan C.M."/>
            <person name="Banfield J.F."/>
        </authorList>
    </citation>
    <scope>NUCLEOTIDE SEQUENCE [LARGE SCALE GENOMIC DNA]</scope>
</reference>